<dbReference type="Pfam" id="PF00005">
    <property type="entry name" value="ABC_tran"/>
    <property type="match status" value="1"/>
</dbReference>
<evidence type="ECO:0000256" key="3">
    <source>
        <dbReference type="ARBA" id="ARBA00022741"/>
    </source>
</evidence>
<keyword evidence="2" id="KW-0813">Transport</keyword>
<comment type="caution">
    <text evidence="6">The sequence shown here is derived from an EMBL/GenBank/DDBJ whole genome shotgun (WGS) entry which is preliminary data.</text>
</comment>
<dbReference type="GO" id="GO:0005524">
    <property type="term" value="F:ATP binding"/>
    <property type="evidence" value="ECO:0007669"/>
    <property type="project" value="UniProtKB-KW"/>
</dbReference>
<reference evidence="6 7" key="1">
    <citation type="submission" date="2019-08" db="EMBL/GenBank/DDBJ databases">
        <authorList>
            <person name="Dhanesh K."/>
            <person name="Kumar G."/>
            <person name="Sasikala C."/>
            <person name="Venkata Ramana C."/>
        </authorList>
    </citation>
    <scope>NUCLEOTIDE SEQUENCE [LARGE SCALE GENOMIC DNA]</scope>
    <source>
        <strain evidence="6 7">JC645</strain>
    </source>
</reference>
<accession>A0A5M6DCE6</accession>
<evidence type="ECO:0000256" key="2">
    <source>
        <dbReference type="ARBA" id="ARBA00022448"/>
    </source>
</evidence>
<sequence>MSDNAIELRRLTRYFSGRAVIRDLDFVVPTGRVTALLGLNGAGKTTTIRILMGLLAPTRGQAITLGEPAMNLPIETRARIGYAVEGHFLYPSMRVQQCRDFQRSGHASWDDRLFNDIVQHFAIDPSARVATLSRGQRAGVSLALVLAPNPDLLVLDDPALGLDPVSRRALNETLIEFAGSGGRTVLLSSHLLDDVERIADRVAVMVGGRLKVDASMDEFRSRVSAFVVRADSFDPARIAAVPGLVEARRWGDRMTLTLADRDSESDAALARLGAEEIEPVDLNFSDAVLSYLTRERADGSFFSTPLAANHAD</sequence>
<dbReference type="InterPro" id="IPR003439">
    <property type="entry name" value="ABC_transporter-like_ATP-bd"/>
</dbReference>
<dbReference type="PROSITE" id="PS50893">
    <property type="entry name" value="ABC_TRANSPORTER_2"/>
    <property type="match status" value="1"/>
</dbReference>
<dbReference type="SUPFAM" id="SSF52540">
    <property type="entry name" value="P-loop containing nucleoside triphosphate hydrolases"/>
    <property type="match status" value="1"/>
</dbReference>
<name>A0A5M6DCE6_9BACT</name>
<evidence type="ECO:0000313" key="6">
    <source>
        <dbReference type="EMBL" id="KAA5543759.1"/>
    </source>
</evidence>
<dbReference type="Gene3D" id="3.40.50.300">
    <property type="entry name" value="P-loop containing nucleotide triphosphate hydrolases"/>
    <property type="match status" value="1"/>
</dbReference>
<feature type="domain" description="ABC transporter" evidence="5">
    <location>
        <begin position="6"/>
        <end position="232"/>
    </location>
</feature>
<keyword evidence="3" id="KW-0547">Nucleotide-binding</keyword>
<dbReference type="PANTHER" id="PTHR43335">
    <property type="entry name" value="ABC TRANSPORTER, ATP-BINDING PROTEIN"/>
    <property type="match status" value="1"/>
</dbReference>
<dbReference type="SMART" id="SM00382">
    <property type="entry name" value="AAA"/>
    <property type="match status" value="1"/>
</dbReference>
<dbReference type="EMBL" id="VWOX01000005">
    <property type="protein sequence ID" value="KAA5543759.1"/>
    <property type="molecule type" value="Genomic_DNA"/>
</dbReference>
<dbReference type="CDD" id="cd03230">
    <property type="entry name" value="ABC_DR_subfamily_A"/>
    <property type="match status" value="1"/>
</dbReference>
<evidence type="ECO:0000256" key="1">
    <source>
        <dbReference type="ARBA" id="ARBA00005417"/>
    </source>
</evidence>
<evidence type="ECO:0000313" key="7">
    <source>
        <dbReference type="Proteomes" id="UP000324479"/>
    </source>
</evidence>
<dbReference type="PANTHER" id="PTHR43335:SF4">
    <property type="entry name" value="ABC TRANSPORTER, ATP-BINDING PROTEIN"/>
    <property type="match status" value="1"/>
</dbReference>
<dbReference type="Proteomes" id="UP000324479">
    <property type="component" value="Unassembled WGS sequence"/>
</dbReference>
<evidence type="ECO:0000259" key="5">
    <source>
        <dbReference type="PROSITE" id="PS50893"/>
    </source>
</evidence>
<comment type="similarity">
    <text evidence="1">Belongs to the ABC transporter superfamily.</text>
</comment>
<dbReference type="InterPro" id="IPR027417">
    <property type="entry name" value="P-loop_NTPase"/>
</dbReference>
<dbReference type="GO" id="GO:0016887">
    <property type="term" value="F:ATP hydrolysis activity"/>
    <property type="evidence" value="ECO:0007669"/>
    <property type="project" value="InterPro"/>
</dbReference>
<dbReference type="InterPro" id="IPR003593">
    <property type="entry name" value="AAA+_ATPase"/>
</dbReference>
<evidence type="ECO:0000256" key="4">
    <source>
        <dbReference type="ARBA" id="ARBA00022840"/>
    </source>
</evidence>
<keyword evidence="4 6" id="KW-0067">ATP-binding</keyword>
<dbReference type="RefSeq" id="WP_150076511.1">
    <property type="nucleotide sequence ID" value="NZ_VWOX01000005.1"/>
</dbReference>
<keyword evidence="7" id="KW-1185">Reference proteome</keyword>
<dbReference type="AlphaFoldDB" id="A0A5M6DCE6"/>
<proteinExistence type="inferred from homology"/>
<gene>
    <name evidence="6" type="ORF">FYK55_11295</name>
</gene>
<organism evidence="6 7">
    <name type="scientific">Roseiconus nitratireducens</name>
    <dbReference type="NCBI Taxonomy" id="2605748"/>
    <lineage>
        <taxon>Bacteria</taxon>
        <taxon>Pseudomonadati</taxon>
        <taxon>Planctomycetota</taxon>
        <taxon>Planctomycetia</taxon>
        <taxon>Pirellulales</taxon>
        <taxon>Pirellulaceae</taxon>
        <taxon>Roseiconus</taxon>
    </lineage>
</organism>
<protein>
    <submittedName>
        <fullName evidence="6">ABC transporter ATP-binding protein</fullName>
    </submittedName>
</protein>